<proteinExistence type="predicted"/>
<name>A0A1H2XWY6_9PROT</name>
<evidence type="ECO:0000313" key="2">
    <source>
        <dbReference type="Proteomes" id="UP000183454"/>
    </source>
</evidence>
<protein>
    <submittedName>
        <fullName evidence="1">Uncharacterized protein</fullName>
    </submittedName>
</protein>
<organism evidence="1 2">
    <name type="scientific">Nitrosomonas communis</name>
    <dbReference type="NCBI Taxonomy" id="44574"/>
    <lineage>
        <taxon>Bacteria</taxon>
        <taxon>Pseudomonadati</taxon>
        <taxon>Pseudomonadota</taxon>
        <taxon>Betaproteobacteria</taxon>
        <taxon>Nitrosomonadales</taxon>
        <taxon>Nitrosomonadaceae</taxon>
        <taxon>Nitrosomonas</taxon>
    </lineage>
</organism>
<reference evidence="1 2" key="1">
    <citation type="submission" date="2016-10" db="EMBL/GenBank/DDBJ databases">
        <authorList>
            <person name="de Groot N.N."/>
        </authorList>
    </citation>
    <scope>NUCLEOTIDE SEQUENCE [LARGE SCALE GENOMIC DNA]</scope>
    <source>
        <strain evidence="1 2">Nm110</strain>
    </source>
</reference>
<accession>A0A1H2XWY6</accession>
<gene>
    <name evidence="1" type="ORF">SAMN05421882_10442</name>
</gene>
<sequence length="31" mass="3486">MNGLLFWSFIMQEAKVTYAYAIKVTDLTSGS</sequence>
<dbReference type="AlphaFoldDB" id="A0A1H2XWY6"/>
<dbReference type="EMBL" id="FNNH01000044">
    <property type="protein sequence ID" value="SDW97472.1"/>
    <property type="molecule type" value="Genomic_DNA"/>
</dbReference>
<dbReference type="Proteomes" id="UP000183454">
    <property type="component" value="Unassembled WGS sequence"/>
</dbReference>
<evidence type="ECO:0000313" key="1">
    <source>
        <dbReference type="EMBL" id="SDW97472.1"/>
    </source>
</evidence>